<dbReference type="CDD" id="cd00090">
    <property type="entry name" value="HTH_ARSR"/>
    <property type="match status" value="1"/>
</dbReference>
<dbReference type="InterPro" id="IPR036390">
    <property type="entry name" value="WH_DNA-bd_sf"/>
</dbReference>
<protein>
    <submittedName>
        <fullName evidence="1">ArsR family transcriptional regulator</fullName>
    </submittedName>
</protein>
<dbReference type="Gene3D" id="1.10.10.10">
    <property type="entry name" value="Winged helix-like DNA-binding domain superfamily/Winged helix DNA-binding domain"/>
    <property type="match status" value="1"/>
</dbReference>
<gene>
    <name evidence="1" type="ORF">EYH45_00155</name>
</gene>
<dbReference type="InterPro" id="IPR036388">
    <property type="entry name" value="WH-like_DNA-bd_sf"/>
</dbReference>
<dbReference type="Pfam" id="PF12840">
    <property type="entry name" value="HTH_20"/>
    <property type="match status" value="1"/>
</dbReference>
<accession>A0A832ZV87</accession>
<sequence>MEPLEPRAILTTLKRNTRKGVIARSRLIKALRDRELTLGQLSREAGLTVNVARYHLHNLEREGIVARSGSGRYRRWRLTGLGQSKLDEITRG</sequence>
<evidence type="ECO:0000313" key="2">
    <source>
        <dbReference type="Proteomes" id="UP000608579"/>
    </source>
</evidence>
<dbReference type="EMBL" id="DQVM01000003">
    <property type="protein sequence ID" value="HIQ28957.1"/>
    <property type="molecule type" value="Genomic_DNA"/>
</dbReference>
<comment type="caution">
    <text evidence="1">The sequence shown here is derived from an EMBL/GenBank/DDBJ whole genome shotgun (WGS) entry which is preliminary data.</text>
</comment>
<name>A0A832ZV87_CALS0</name>
<dbReference type="SUPFAM" id="SSF46785">
    <property type="entry name" value="Winged helix' DNA-binding domain"/>
    <property type="match status" value="1"/>
</dbReference>
<proteinExistence type="predicted"/>
<dbReference type="Proteomes" id="UP000608579">
    <property type="component" value="Unassembled WGS sequence"/>
</dbReference>
<dbReference type="InterPro" id="IPR011991">
    <property type="entry name" value="ArsR-like_HTH"/>
</dbReference>
<organism evidence="1 2">
    <name type="scientific">Caldiarchaeum subterraneum</name>
    <dbReference type="NCBI Taxonomy" id="311458"/>
    <lineage>
        <taxon>Archaea</taxon>
        <taxon>Nitrososphaerota</taxon>
        <taxon>Candidatus Caldarchaeales</taxon>
        <taxon>Candidatus Caldarchaeaceae</taxon>
        <taxon>Candidatus Caldarchaeum</taxon>
    </lineage>
</organism>
<dbReference type="AlphaFoldDB" id="A0A832ZV87"/>
<evidence type="ECO:0000313" key="1">
    <source>
        <dbReference type="EMBL" id="HIQ28957.1"/>
    </source>
</evidence>
<reference evidence="1" key="1">
    <citation type="journal article" date="2020" name="ISME J.">
        <title>Gammaproteobacteria mediating utilization of methyl-, sulfur- and petroleum organic compounds in deep ocean hydrothermal plumes.</title>
        <authorList>
            <person name="Zhou Z."/>
            <person name="Liu Y."/>
            <person name="Pan J."/>
            <person name="Cron B.R."/>
            <person name="Toner B.M."/>
            <person name="Anantharaman K."/>
            <person name="Breier J.A."/>
            <person name="Dick G.J."/>
            <person name="Li M."/>
        </authorList>
    </citation>
    <scope>NUCLEOTIDE SEQUENCE</scope>
    <source>
        <strain evidence="1">SZUA-1515</strain>
    </source>
</reference>